<keyword evidence="3" id="KW-0808">Transferase</keyword>
<dbReference type="EMBL" id="JAHDYS010000028">
    <property type="protein sequence ID" value="MBT1073593.1"/>
    <property type="molecule type" value="Genomic_DNA"/>
</dbReference>
<evidence type="ECO:0000259" key="2">
    <source>
        <dbReference type="Pfam" id="PF14453"/>
    </source>
</evidence>
<sequence length="266" mass="28374">MLIQINERQAQIPDGLTLAEVADLHRPGADVLILNGFPAARETSVQEGDELFLITRGEQPAEEELEALMAARHTPGVHRRLKAATVGIAGVGGLGSAVAVALARIGIGRLIIADFDVVEPSNLNRQQYFIDQIGCFKVDALADNLRRINPYVRVETHQVLLDPLNTPTIFAPCSIVVEAFDRADMKAMLVNTVLAEMSGVHVVAASGLAGFGPNNSIITRRAARRLYVAGDAVSEAQPGNGLMAPRVAIAAGHQANQVVRIILGEE</sequence>
<feature type="domain" description="THIF-type NAD/FAD binding fold" evidence="1">
    <location>
        <begin position="78"/>
        <end position="265"/>
    </location>
</feature>
<dbReference type="InterPro" id="IPR012729">
    <property type="entry name" value="ThiF_fam2"/>
</dbReference>
<dbReference type="NCBIfam" id="TIGR02354">
    <property type="entry name" value="thiF_fam2"/>
    <property type="match status" value="1"/>
</dbReference>
<name>A0ABS5UD00_9BACT</name>
<feature type="domain" description="ThiS-like ubiquitin" evidence="2">
    <location>
        <begin position="1"/>
        <end position="57"/>
    </location>
</feature>
<dbReference type="InterPro" id="IPR032726">
    <property type="entry name" value="ThiS-like_dom"/>
</dbReference>
<keyword evidence="3" id="KW-0548">Nucleotidyltransferase</keyword>
<dbReference type="Pfam" id="PF14453">
    <property type="entry name" value="ThiS-like"/>
    <property type="match status" value="1"/>
</dbReference>
<evidence type="ECO:0000313" key="4">
    <source>
        <dbReference type="Proteomes" id="UP000784128"/>
    </source>
</evidence>
<dbReference type="PANTHER" id="PTHR43267:SF3">
    <property type="entry name" value="THIF PROTEIN"/>
    <property type="match status" value="1"/>
</dbReference>
<dbReference type="PANTHER" id="PTHR43267">
    <property type="entry name" value="TRNA THREONYLCARBAMOYLADENOSINE DEHYDRATASE"/>
    <property type="match status" value="1"/>
</dbReference>
<accession>A0ABS5UD00</accession>
<dbReference type="Proteomes" id="UP000784128">
    <property type="component" value="Unassembled WGS sequence"/>
</dbReference>
<evidence type="ECO:0000313" key="3">
    <source>
        <dbReference type="EMBL" id="MBT1073593.1"/>
    </source>
</evidence>
<dbReference type="InterPro" id="IPR035985">
    <property type="entry name" value="Ubiquitin-activating_enz"/>
</dbReference>
<dbReference type="InterPro" id="IPR000594">
    <property type="entry name" value="ThiF_NAD_FAD-bd"/>
</dbReference>
<dbReference type="GO" id="GO:0016779">
    <property type="term" value="F:nucleotidyltransferase activity"/>
    <property type="evidence" value="ECO:0007669"/>
    <property type="project" value="UniProtKB-KW"/>
</dbReference>
<reference evidence="3 4" key="1">
    <citation type="submission" date="2021-05" db="EMBL/GenBank/DDBJ databases">
        <title>The draft genome of Geobacter chapellei DSM 13688.</title>
        <authorList>
            <person name="Xu Z."/>
            <person name="Masuda Y."/>
            <person name="Itoh H."/>
            <person name="Senoo K."/>
        </authorList>
    </citation>
    <scope>NUCLEOTIDE SEQUENCE [LARGE SCALE GENOMIC DNA]</scope>
    <source>
        <strain evidence="3 4">DSM 13688</strain>
    </source>
</reference>
<dbReference type="InterPro" id="IPR045886">
    <property type="entry name" value="ThiF/MoeB/HesA"/>
</dbReference>
<dbReference type="RefSeq" id="WP_214301678.1">
    <property type="nucleotide sequence ID" value="NZ_JAHDYS010000028.1"/>
</dbReference>
<proteinExistence type="predicted"/>
<dbReference type="Gene3D" id="3.40.50.720">
    <property type="entry name" value="NAD(P)-binding Rossmann-like Domain"/>
    <property type="match status" value="1"/>
</dbReference>
<evidence type="ECO:0000259" key="1">
    <source>
        <dbReference type="Pfam" id="PF00899"/>
    </source>
</evidence>
<keyword evidence="4" id="KW-1185">Reference proteome</keyword>
<dbReference type="NCBIfam" id="NF006395">
    <property type="entry name" value="PRK08644.1"/>
    <property type="match status" value="1"/>
</dbReference>
<protein>
    <submittedName>
        <fullName evidence="3">Sulfur carrier protein ThiS adenylyltransferase ThiF</fullName>
    </submittedName>
</protein>
<dbReference type="Pfam" id="PF00899">
    <property type="entry name" value="ThiF"/>
    <property type="match status" value="1"/>
</dbReference>
<comment type="caution">
    <text evidence="3">The sequence shown here is derived from an EMBL/GenBank/DDBJ whole genome shotgun (WGS) entry which is preliminary data.</text>
</comment>
<organism evidence="3 4">
    <name type="scientific">Pelotalea chapellei</name>
    <dbReference type="NCBI Taxonomy" id="44671"/>
    <lineage>
        <taxon>Bacteria</taxon>
        <taxon>Pseudomonadati</taxon>
        <taxon>Thermodesulfobacteriota</taxon>
        <taxon>Desulfuromonadia</taxon>
        <taxon>Geobacterales</taxon>
        <taxon>Geobacteraceae</taxon>
        <taxon>Pelotalea</taxon>
    </lineage>
</organism>
<gene>
    <name evidence="3" type="primary">thiF</name>
    <name evidence="3" type="ORF">KJB30_17575</name>
</gene>
<dbReference type="SUPFAM" id="SSF69572">
    <property type="entry name" value="Activating enzymes of the ubiquitin-like proteins"/>
    <property type="match status" value="1"/>
</dbReference>